<reference evidence="1 2" key="1">
    <citation type="submission" date="2013-11" db="EMBL/GenBank/DDBJ databases">
        <title>Draft genome of the bovine lungworm Dictyocaulus viviparus.</title>
        <authorList>
            <person name="Mitreva M."/>
        </authorList>
    </citation>
    <scope>NUCLEOTIDE SEQUENCE [LARGE SCALE GENOMIC DNA]</scope>
    <source>
        <strain evidence="1 2">HannoverDv2000</strain>
    </source>
</reference>
<reference evidence="2" key="2">
    <citation type="journal article" date="2016" name="Sci. Rep.">
        <title>Dictyocaulus viviparus genome, variome and transcriptome elucidate lungworm biology and support future intervention.</title>
        <authorList>
            <person name="McNulty S.N."/>
            <person name="Strube C."/>
            <person name="Rosa B.A."/>
            <person name="Martin J.C."/>
            <person name="Tyagi R."/>
            <person name="Choi Y.J."/>
            <person name="Wang Q."/>
            <person name="Hallsworth Pepin K."/>
            <person name="Zhang X."/>
            <person name="Ozersky P."/>
            <person name="Wilson R.K."/>
            <person name="Sternberg P.W."/>
            <person name="Gasser R.B."/>
            <person name="Mitreva M."/>
        </authorList>
    </citation>
    <scope>NUCLEOTIDE SEQUENCE [LARGE SCALE GENOMIC DNA]</scope>
    <source>
        <strain evidence="2">HannoverDv2000</strain>
    </source>
</reference>
<dbReference type="AlphaFoldDB" id="A0A0D8XFB2"/>
<protein>
    <submittedName>
        <fullName evidence="1">Uncharacterized protein</fullName>
    </submittedName>
</protein>
<dbReference type="Proteomes" id="UP000053766">
    <property type="component" value="Unassembled WGS sequence"/>
</dbReference>
<evidence type="ECO:0000313" key="2">
    <source>
        <dbReference type="Proteomes" id="UP000053766"/>
    </source>
</evidence>
<organism evidence="1 2">
    <name type="scientific">Dictyocaulus viviparus</name>
    <name type="common">Bovine lungworm</name>
    <dbReference type="NCBI Taxonomy" id="29172"/>
    <lineage>
        <taxon>Eukaryota</taxon>
        <taxon>Metazoa</taxon>
        <taxon>Ecdysozoa</taxon>
        <taxon>Nematoda</taxon>
        <taxon>Chromadorea</taxon>
        <taxon>Rhabditida</taxon>
        <taxon>Rhabditina</taxon>
        <taxon>Rhabditomorpha</taxon>
        <taxon>Strongyloidea</taxon>
        <taxon>Metastrongylidae</taxon>
        <taxon>Dictyocaulus</taxon>
    </lineage>
</organism>
<keyword evidence="2" id="KW-1185">Reference proteome</keyword>
<evidence type="ECO:0000313" key="1">
    <source>
        <dbReference type="EMBL" id="KJH42389.1"/>
    </source>
</evidence>
<accession>A0A0D8XFB2</accession>
<sequence>MDSIKMEQHIALGKAEKELYVALNRISNHYEELLLLQWEIHVRCLCVVMWKKKYGKYYVDAPGHNAEDEQEENAVSALH</sequence>
<dbReference type="EMBL" id="KN716671">
    <property type="protein sequence ID" value="KJH42389.1"/>
    <property type="molecule type" value="Genomic_DNA"/>
</dbReference>
<proteinExistence type="predicted"/>
<gene>
    <name evidence="1" type="ORF">DICVIV_11616</name>
</gene>
<name>A0A0D8XFB2_DICVI</name>